<organism evidence="8 9">
    <name type="scientific">Roseitalea porphyridii</name>
    <dbReference type="NCBI Taxonomy" id="1852022"/>
    <lineage>
        <taxon>Bacteria</taxon>
        <taxon>Pseudomonadati</taxon>
        <taxon>Pseudomonadota</taxon>
        <taxon>Alphaproteobacteria</taxon>
        <taxon>Hyphomicrobiales</taxon>
        <taxon>Ahrensiaceae</taxon>
        <taxon>Roseitalea</taxon>
    </lineage>
</organism>
<comment type="similarity">
    <text evidence="6">Belongs to the PINc/VapC protein family.</text>
</comment>
<dbReference type="EMBL" id="CP036532">
    <property type="protein sequence ID" value="QBK30121.1"/>
    <property type="molecule type" value="Genomic_DNA"/>
</dbReference>
<evidence type="ECO:0000313" key="8">
    <source>
        <dbReference type="EMBL" id="QBK30121.1"/>
    </source>
</evidence>
<dbReference type="InterPro" id="IPR051619">
    <property type="entry name" value="TypeII_TA_RNase_PINc/VapC"/>
</dbReference>
<feature type="domain" description="PIN" evidence="7">
    <location>
        <begin position="1"/>
        <end position="117"/>
    </location>
</feature>
<keyword evidence="2 6" id="KW-0540">Nuclease</keyword>
<dbReference type="PANTHER" id="PTHR35901">
    <property type="entry name" value="RIBONUCLEASE VAPC3"/>
    <property type="match status" value="1"/>
</dbReference>
<comment type="function">
    <text evidence="6">Toxic component of a toxin-antitoxin (TA) system. An RNase.</text>
</comment>
<dbReference type="SUPFAM" id="SSF88723">
    <property type="entry name" value="PIN domain-like"/>
    <property type="match status" value="1"/>
</dbReference>
<dbReference type="GO" id="GO:0000287">
    <property type="term" value="F:magnesium ion binding"/>
    <property type="evidence" value="ECO:0007669"/>
    <property type="project" value="UniProtKB-UniRule"/>
</dbReference>
<dbReference type="GO" id="GO:0004540">
    <property type="term" value="F:RNA nuclease activity"/>
    <property type="evidence" value="ECO:0007669"/>
    <property type="project" value="InterPro"/>
</dbReference>
<proteinExistence type="inferred from homology"/>
<dbReference type="KEGG" id="rpod:E0E05_05605"/>
<feature type="binding site" evidence="6">
    <location>
        <position position="94"/>
    </location>
    <ligand>
        <name>Mg(2+)</name>
        <dbReference type="ChEBI" id="CHEBI:18420"/>
    </ligand>
</feature>
<protein>
    <recommendedName>
        <fullName evidence="6">Ribonuclease VapC</fullName>
        <shortName evidence="6">RNase VapC</shortName>
        <ecNumber evidence="6">3.1.-.-</ecNumber>
    </recommendedName>
    <alternativeName>
        <fullName evidence="6">Toxin VapC</fullName>
    </alternativeName>
</protein>
<reference evidence="8 9" key="1">
    <citation type="journal article" date="2017" name="Int. J. Syst. Evol. Microbiol.">
        <title>Roseitalea porphyridii gen. nov., sp. nov., isolated from a red alga, and reclassification of Hoeflea suaedae Chung et al. 2013 as Pseudohoeflea suaedae gen. nov., comb. nov.</title>
        <authorList>
            <person name="Hyeon J.W."/>
            <person name="Jeong S.E."/>
            <person name="Baek K."/>
            <person name="Jeon C.O."/>
        </authorList>
    </citation>
    <scope>NUCLEOTIDE SEQUENCE [LARGE SCALE GENOMIC DNA]</scope>
    <source>
        <strain evidence="8 9">MA7-20</strain>
    </source>
</reference>
<evidence type="ECO:0000259" key="7">
    <source>
        <dbReference type="Pfam" id="PF01850"/>
    </source>
</evidence>
<keyword evidence="5 6" id="KW-0460">Magnesium</keyword>
<keyword evidence="3 6" id="KW-0479">Metal-binding</keyword>
<evidence type="ECO:0000256" key="1">
    <source>
        <dbReference type="ARBA" id="ARBA00022649"/>
    </source>
</evidence>
<dbReference type="InterPro" id="IPR044153">
    <property type="entry name" value="PIN_Pae0151-like"/>
</dbReference>
<evidence type="ECO:0000256" key="5">
    <source>
        <dbReference type="ARBA" id="ARBA00022842"/>
    </source>
</evidence>
<gene>
    <name evidence="6" type="primary">vapC</name>
    <name evidence="8" type="ORF">E0E05_05605</name>
</gene>
<dbReference type="RefSeq" id="WP_131615823.1">
    <property type="nucleotide sequence ID" value="NZ_CP036532.1"/>
</dbReference>
<dbReference type="EC" id="3.1.-.-" evidence="6"/>
<dbReference type="PANTHER" id="PTHR35901:SF1">
    <property type="entry name" value="EXONUCLEASE VAPC9"/>
    <property type="match status" value="1"/>
</dbReference>
<dbReference type="InterPro" id="IPR022907">
    <property type="entry name" value="VapC_family"/>
</dbReference>
<dbReference type="GO" id="GO:0016787">
    <property type="term" value="F:hydrolase activity"/>
    <property type="evidence" value="ECO:0007669"/>
    <property type="project" value="UniProtKB-KW"/>
</dbReference>
<keyword evidence="6" id="KW-0800">Toxin</keyword>
<dbReference type="HAMAP" id="MF_00265">
    <property type="entry name" value="VapC_Nob1"/>
    <property type="match status" value="1"/>
</dbReference>
<feature type="binding site" evidence="6">
    <location>
        <position position="4"/>
    </location>
    <ligand>
        <name>Mg(2+)</name>
        <dbReference type="ChEBI" id="CHEBI:18420"/>
    </ligand>
</feature>
<dbReference type="Pfam" id="PF01850">
    <property type="entry name" value="PIN"/>
    <property type="match status" value="1"/>
</dbReference>
<keyword evidence="9" id="KW-1185">Reference proteome</keyword>
<dbReference type="InterPro" id="IPR029060">
    <property type="entry name" value="PIN-like_dom_sf"/>
</dbReference>
<evidence type="ECO:0000256" key="4">
    <source>
        <dbReference type="ARBA" id="ARBA00022801"/>
    </source>
</evidence>
<dbReference type="GO" id="GO:0090729">
    <property type="term" value="F:toxin activity"/>
    <property type="evidence" value="ECO:0007669"/>
    <property type="project" value="UniProtKB-KW"/>
</dbReference>
<dbReference type="AlphaFoldDB" id="A0A4P6UYJ8"/>
<dbReference type="GeneID" id="90766766"/>
<dbReference type="Gene3D" id="3.40.50.1010">
    <property type="entry name" value="5'-nuclease"/>
    <property type="match status" value="1"/>
</dbReference>
<dbReference type="OrthoDB" id="1524147at2"/>
<sequence length="137" mass="14822">MLFDASAFVPIFVPGPVSEVAGAYFAREEVVSLSFAAVEVSSALVQEMRFHGMTQQSASDAFDHLSGLVDWLDSRAFTQAAMPMAVSYQHGVYDCHYVAAAQSLRVPLITADKKLARKFADAVPAGIICLYDEITAK</sequence>
<evidence type="ECO:0000256" key="6">
    <source>
        <dbReference type="HAMAP-Rule" id="MF_00265"/>
    </source>
</evidence>
<name>A0A4P6UYJ8_9HYPH</name>
<accession>A0A4P6UYJ8</accession>
<keyword evidence="1 6" id="KW-1277">Toxin-antitoxin system</keyword>
<dbReference type="InterPro" id="IPR002716">
    <property type="entry name" value="PIN_dom"/>
</dbReference>
<comment type="cofactor">
    <cofactor evidence="6">
        <name>Mg(2+)</name>
        <dbReference type="ChEBI" id="CHEBI:18420"/>
    </cofactor>
</comment>
<keyword evidence="4 6" id="KW-0378">Hydrolase</keyword>
<dbReference type="Proteomes" id="UP000293719">
    <property type="component" value="Chromosome"/>
</dbReference>
<dbReference type="CDD" id="cd09873">
    <property type="entry name" value="PIN_Pae0151-like"/>
    <property type="match status" value="1"/>
</dbReference>
<evidence type="ECO:0000313" key="9">
    <source>
        <dbReference type="Proteomes" id="UP000293719"/>
    </source>
</evidence>
<evidence type="ECO:0000256" key="3">
    <source>
        <dbReference type="ARBA" id="ARBA00022723"/>
    </source>
</evidence>
<evidence type="ECO:0000256" key="2">
    <source>
        <dbReference type="ARBA" id="ARBA00022722"/>
    </source>
</evidence>